<evidence type="ECO:0000256" key="1">
    <source>
        <dbReference type="SAM" id="MobiDB-lite"/>
    </source>
</evidence>
<sequence length="229" mass="24065">MKAKLLASSIFLSIVVSACGGGGGGGSSSGSSTPTPAVNNDGPADVASNDGLSEETISGGMTETNEAEDNIPSEADNSSETAESIEEDSLVENEISNESDEAEVDYTPNEDLMISDADNSSELYVENTFSFSASTLVDIQITGNYTNGDAIANSLVRVYKVDDSVEELTEESAYEKSLLLVGMTDSSGALNQLVEWPNNLKKVIVEIEAVGVENEALLSVDDAIVHHFH</sequence>
<comment type="caution">
    <text evidence="3">The sequence shown here is derived from an EMBL/GenBank/DDBJ whole genome shotgun (WGS) entry which is preliminary data.</text>
</comment>
<dbReference type="AlphaFoldDB" id="A0AA37T201"/>
<keyword evidence="4" id="KW-1185">Reference proteome</keyword>
<accession>A0AA37T201</accession>
<evidence type="ECO:0000313" key="3">
    <source>
        <dbReference type="EMBL" id="GLS24788.1"/>
    </source>
</evidence>
<feature type="compositionally biased region" description="Polar residues" evidence="1">
    <location>
        <begin position="55"/>
        <end position="64"/>
    </location>
</feature>
<feature type="signal peptide" evidence="2">
    <location>
        <begin position="1"/>
        <end position="18"/>
    </location>
</feature>
<evidence type="ECO:0000256" key="2">
    <source>
        <dbReference type="SAM" id="SignalP"/>
    </source>
</evidence>
<evidence type="ECO:0000313" key="4">
    <source>
        <dbReference type="Proteomes" id="UP001156870"/>
    </source>
</evidence>
<dbReference type="RefSeq" id="WP_232592388.1">
    <property type="nucleotide sequence ID" value="NZ_BSPD01000020.1"/>
</dbReference>
<dbReference type="PROSITE" id="PS51257">
    <property type="entry name" value="PROKAR_LIPOPROTEIN"/>
    <property type="match status" value="1"/>
</dbReference>
<proteinExistence type="predicted"/>
<name>A0AA37T201_9GAMM</name>
<dbReference type="Proteomes" id="UP001156870">
    <property type="component" value="Unassembled WGS sequence"/>
</dbReference>
<gene>
    <name evidence="3" type="ORF">GCM10007877_05020</name>
</gene>
<feature type="region of interest" description="Disordered" evidence="1">
    <location>
        <begin position="22"/>
        <end position="102"/>
    </location>
</feature>
<keyword evidence="2" id="KW-0732">Signal</keyword>
<protein>
    <recommendedName>
        <fullName evidence="5">Lipoprotein</fullName>
    </recommendedName>
</protein>
<evidence type="ECO:0008006" key="5">
    <source>
        <dbReference type="Google" id="ProtNLM"/>
    </source>
</evidence>
<organism evidence="3 4">
    <name type="scientific">Marinibactrum halimedae</name>
    <dbReference type="NCBI Taxonomy" id="1444977"/>
    <lineage>
        <taxon>Bacteria</taxon>
        <taxon>Pseudomonadati</taxon>
        <taxon>Pseudomonadota</taxon>
        <taxon>Gammaproteobacteria</taxon>
        <taxon>Cellvibrionales</taxon>
        <taxon>Cellvibrionaceae</taxon>
        <taxon>Marinibactrum</taxon>
    </lineage>
</organism>
<reference evidence="3 4" key="1">
    <citation type="journal article" date="2014" name="Int. J. Syst. Evol. Microbiol.">
        <title>Complete genome sequence of Corynebacterium casei LMG S-19264T (=DSM 44701T), isolated from a smear-ripened cheese.</title>
        <authorList>
            <consortium name="US DOE Joint Genome Institute (JGI-PGF)"/>
            <person name="Walter F."/>
            <person name="Albersmeier A."/>
            <person name="Kalinowski J."/>
            <person name="Ruckert C."/>
        </authorList>
    </citation>
    <scope>NUCLEOTIDE SEQUENCE [LARGE SCALE GENOMIC DNA]</scope>
    <source>
        <strain evidence="3 4">NBRC 110095</strain>
    </source>
</reference>
<feature type="compositionally biased region" description="Acidic residues" evidence="1">
    <location>
        <begin position="83"/>
        <end position="102"/>
    </location>
</feature>
<feature type="chain" id="PRO_5041266615" description="Lipoprotein" evidence="2">
    <location>
        <begin position="19"/>
        <end position="229"/>
    </location>
</feature>
<dbReference type="EMBL" id="BSPD01000020">
    <property type="protein sequence ID" value="GLS24788.1"/>
    <property type="molecule type" value="Genomic_DNA"/>
</dbReference>